<dbReference type="EMBL" id="CP060204">
    <property type="protein sequence ID" value="QNH55494.1"/>
    <property type="molecule type" value="Genomic_DNA"/>
</dbReference>
<evidence type="ECO:0000313" key="2">
    <source>
        <dbReference type="EMBL" id="QNH55494.1"/>
    </source>
</evidence>
<dbReference type="InterPro" id="IPR013324">
    <property type="entry name" value="RNA_pol_sigma_r3/r4-like"/>
</dbReference>
<organism evidence="2 3">
    <name type="scientific">Selenomonas timonae</name>
    <dbReference type="NCBI Taxonomy" id="2754044"/>
    <lineage>
        <taxon>Bacteria</taxon>
        <taxon>Bacillati</taxon>
        <taxon>Bacillota</taxon>
        <taxon>Negativicutes</taxon>
        <taxon>Selenomonadales</taxon>
        <taxon>Selenomonadaceae</taxon>
        <taxon>Selenomonas</taxon>
    </lineage>
</organism>
<evidence type="ECO:0000313" key="3">
    <source>
        <dbReference type="Proteomes" id="UP000515480"/>
    </source>
</evidence>
<reference evidence="2 3" key="1">
    <citation type="submission" date="2020-07" db="EMBL/GenBank/DDBJ databases">
        <title>Complete genome and description of Selenomonas timonensis sp. nov., a new bacterium isolated from a gingivitis subject.</title>
        <authorList>
            <person name="Antezack A."/>
        </authorList>
    </citation>
    <scope>NUCLEOTIDE SEQUENCE [LARGE SCALE GENOMIC DNA]</scope>
    <source>
        <strain evidence="2 3">Marseille-Q3039</strain>
    </source>
</reference>
<dbReference type="SUPFAM" id="SSF88659">
    <property type="entry name" value="Sigma3 and sigma4 domains of RNA polymerase sigma factors"/>
    <property type="match status" value="1"/>
</dbReference>
<dbReference type="InterPro" id="IPR000943">
    <property type="entry name" value="RNA_pol_sigma70"/>
</dbReference>
<dbReference type="KEGG" id="stim:H1B31_08340"/>
<protein>
    <submittedName>
        <fullName evidence="2">Sigma-70 family RNA polymerase sigma factor</fullName>
    </submittedName>
</protein>
<dbReference type="InterPro" id="IPR010861">
    <property type="entry name" value="DUF1492"/>
</dbReference>
<dbReference type="GO" id="GO:0003700">
    <property type="term" value="F:DNA-binding transcription factor activity"/>
    <property type="evidence" value="ECO:0007669"/>
    <property type="project" value="InterPro"/>
</dbReference>
<dbReference type="GO" id="GO:0006352">
    <property type="term" value="P:DNA-templated transcription initiation"/>
    <property type="evidence" value="ECO:0007669"/>
    <property type="project" value="InterPro"/>
</dbReference>
<feature type="domain" description="RNA polymerase sigma-70" evidence="1">
    <location>
        <begin position="76"/>
        <end position="102"/>
    </location>
</feature>
<keyword evidence="3" id="KW-1185">Reference proteome</keyword>
<proteinExistence type="predicted"/>
<dbReference type="Gene3D" id="1.20.140.160">
    <property type="match status" value="1"/>
</dbReference>
<sequence length="106" mass="12187">MATKTTTVLSDMPGSATKNPHKLSDVVVKLVEQEEEIDREIDRLVSLRAEIYGVIQAVEDMDERLVLEMRYMGYHTVTEIARRMEVGERQIYRIHERGLQSVVVPS</sequence>
<evidence type="ECO:0000259" key="1">
    <source>
        <dbReference type="PROSITE" id="PS00716"/>
    </source>
</evidence>
<dbReference type="PROSITE" id="PS00716">
    <property type="entry name" value="SIGMA70_2"/>
    <property type="match status" value="1"/>
</dbReference>
<dbReference type="Pfam" id="PF07374">
    <property type="entry name" value="DUF1492"/>
    <property type="match status" value="1"/>
</dbReference>
<gene>
    <name evidence="2" type="ORF">H1B31_08340</name>
</gene>
<accession>A0A7G7VN01</accession>
<name>A0A7G7VN01_9FIRM</name>
<dbReference type="AlphaFoldDB" id="A0A7G7VN01"/>
<dbReference type="Proteomes" id="UP000515480">
    <property type="component" value="Chromosome"/>
</dbReference>